<protein>
    <recommendedName>
        <fullName evidence="2">Phage tail lysozyme domain-containing protein</fullName>
    </recommendedName>
</protein>
<sequence>MASPSIVDELVVTLSLDSQDYDKVEARVEKNASRTFKAQQERARKTDQAARNQQRRLKDMARSVNSFGRELTVATTVVAGLGTAVVGLVGNFFSFQTALRQQAIGTGLSVKQMQAWTGTAERMGVEAQAGAQAIANLERERKQFNLTGNGPTLQAFARIGVNADPSRSTVDVLGDAQKRYRAAGAGQKQQIESTLLASGMDPALVGMIKSTTDVQQAYQTSLKQSTDENTKAAEQWRDAMASLKAATVSLQGVLAEALTPAIKWAAEEIPSWVTAVKEFASDVVDAGGGVTGFVNVLSKHSDTMRALTDGVSTAVEYFQKISSALSDVWTKVSGFLGKVGSWIGGKAADVRDNIVEGLAKRNAHVAKVGDGGASSREFATQLKATIRGWLGSHNPYGLPQNVEEPGNPYDLPHNIENDAPRARASGKSGKGTAQGVMNELITKYGMSVAHAAGITANLQAESGLDPSAYNPAGGGTGARGLAQWRGDRTQAFVKRYGVTPDKATLSQQLEFMMTDPSERARLMKSMAKGGSAYEYGVGMSVGYESHGNTVEDLRRGRMAAKLAGDYKSGDTAANVTNVSIQNMSVQTPDAQTFAGGLQRISGTQSYNTVVK</sequence>
<feature type="domain" description="Phage tail lysozyme" evidence="2">
    <location>
        <begin position="432"/>
        <end position="563"/>
    </location>
</feature>
<dbReference type="InterPro" id="IPR023346">
    <property type="entry name" value="Lysozyme-like_dom_sf"/>
</dbReference>
<accession>A0A3S7HDZ0</accession>
<dbReference type="RefSeq" id="YP_010052476.1">
    <property type="nucleotide sequence ID" value="NC_054458.1"/>
</dbReference>
<dbReference type="Gene3D" id="1.20.1710.10">
    <property type="entry name" value="IpaD-like"/>
    <property type="match status" value="1"/>
</dbReference>
<evidence type="ECO:0000313" key="4">
    <source>
        <dbReference type="Proteomes" id="UP000289438"/>
    </source>
</evidence>
<evidence type="ECO:0000256" key="1">
    <source>
        <dbReference type="SAM" id="MobiDB-lite"/>
    </source>
</evidence>
<dbReference type="InterPro" id="IPR041219">
    <property type="entry name" value="Phage_lysozyme2"/>
</dbReference>
<dbReference type="GeneID" id="64408845"/>
<proteinExistence type="predicted"/>
<evidence type="ECO:0000313" key="3">
    <source>
        <dbReference type="EMBL" id="AVO23710.1"/>
    </source>
</evidence>
<dbReference type="Pfam" id="PF18013">
    <property type="entry name" value="Phage_lysozyme2"/>
    <property type="match status" value="1"/>
</dbReference>
<organism evidence="3 4">
    <name type="scientific">Xanthomonas phage XPP1</name>
    <dbReference type="NCBI Taxonomy" id="2099853"/>
    <lineage>
        <taxon>Viruses</taxon>
        <taxon>Duplodnaviria</taxon>
        <taxon>Heunggongvirae</taxon>
        <taxon>Uroviricota</taxon>
        <taxon>Caudoviricetes</taxon>
        <taxon>Kantovirinae</taxon>
        <taxon>Tsukubavirus</taxon>
        <taxon>Tsukubavirus XPP1</taxon>
    </lineage>
</organism>
<dbReference type="EMBL" id="MG944227">
    <property type="protein sequence ID" value="AVO23710.1"/>
    <property type="molecule type" value="Genomic_DNA"/>
</dbReference>
<dbReference type="Gene3D" id="1.10.530.10">
    <property type="match status" value="1"/>
</dbReference>
<dbReference type="Proteomes" id="UP000289438">
    <property type="component" value="Segment"/>
</dbReference>
<dbReference type="SUPFAM" id="SSF53955">
    <property type="entry name" value="Lysozyme-like"/>
    <property type="match status" value="1"/>
</dbReference>
<feature type="region of interest" description="Disordered" evidence="1">
    <location>
        <begin position="36"/>
        <end position="56"/>
    </location>
</feature>
<reference evidence="3 4" key="1">
    <citation type="submission" date="2018-02" db="EMBL/GenBank/DDBJ databases">
        <title>Isolation, characterization and comparative genomics of Xanthomonas oryzae pv. oryzae bacteriophages.</title>
        <authorList>
            <person name="Varga I."/>
            <person name="Molnar J."/>
            <person name="Gazdag A."/>
            <person name="Szucs D."/>
            <person name="Doffkay Z."/>
            <person name="Valappil S.K."/>
            <person name="Papp S."/>
            <person name="Pinter R."/>
            <person name="Vera Cruz C.M."/>
            <person name="Ricardo O."/>
            <person name="Vizi T."/>
            <person name="Schneider G."/>
            <person name="Rakhely G."/>
            <person name="Kovacs T."/>
        </authorList>
    </citation>
    <scope>NUCLEOTIDE SEQUENCE [LARGE SCALE GENOMIC DNA]</scope>
</reference>
<dbReference type="InterPro" id="IPR036708">
    <property type="entry name" value="BipD-like_sf"/>
</dbReference>
<dbReference type="KEGG" id="vg:64408845"/>
<feature type="compositionally biased region" description="Basic and acidic residues" evidence="1">
    <location>
        <begin position="39"/>
        <end position="48"/>
    </location>
</feature>
<keyword evidence="4" id="KW-1185">Reference proteome</keyword>
<name>A0A3S7HDZ0_9CAUD</name>
<evidence type="ECO:0000259" key="2">
    <source>
        <dbReference type="Pfam" id="PF18013"/>
    </source>
</evidence>